<gene>
    <name evidence="1" type="ORF">BURMUCGD2_4888</name>
</gene>
<reference evidence="1 2" key="1">
    <citation type="journal article" date="2012" name="J. Bacteriol.">
        <title>Draft Genome Sequence Determination for Cystic Fibrosis and Chronic Granulomatous Disease Burkholderia multivorans Isolates.</title>
        <authorList>
            <person name="Varga J.J."/>
            <person name="Losada L."/>
            <person name="Zelazny A.M."/>
            <person name="Brinkac L."/>
            <person name="Harkins D."/>
            <person name="Radune D."/>
            <person name="Hostetler J."/>
            <person name="Sampaio E.P."/>
            <person name="Ronning C.M."/>
            <person name="Nierman W.C."/>
            <person name="Greenberg D.E."/>
            <person name="Holland S.M."/>
            <person name="Goldberg J.B."/>
        </authorList>
    </citation>
    <scope>NUCLEOTIDE SEQUENCE [LARGE SCALE GENOMIC DNA]</scope>
    <source>
        <strain evidence="1 2">CGD2</strain>
    </source>
</reference>
<name>B9BII2_9BURK</name>
<sequence>MVVTGGIARPVRPCSFDRVHRIRLPRRASMRARPVRIHEESSA</sequence>
<accession>B9BII2</accession>
<organism evidence="1 2">
    <name type="scientific">Burkholderia multivorans CGD2</name>
    <dbReference type="NCBI Taxonomy" id="513052"/>
    <lineage>
        <taxon>Bacteria</taxon>
        <taxon>Pseudomonadati</taxon>
        <taxon>Pseudomonadota</taxon>
        <taxon>Betaproteobacteria</taxon>
        <taxon>Burkholderiales</taxon>
        <taxon>Burkholderiaceae</taxon>
        <taxon>Burkholderia</taxon>
        <taxon>Burkholderia cepacia complex</taxon>
    </lineage>
</organism>
<protein>
    <submittedName>
        <fullName evidence="1">Uncharacterized protein</fullName>
    </submittedName>
</protein>
<evidence type="ECO:0000313" key="1">
    <source>
        <dbReference type="EMBL" id="EEE09515.1"/>
    </source>
</evidence>
<evidence type="ECO:0000313" key="2">
    <source>
        <dbReference type="Proteomes" id="UP000004535"/>
    </source>
</evidence>
<proteinExistence type="predicted"/>
<dbReference type="AlphaFoldDB" id="B9BII2"/>
<dbReference type="EMBL" id="ACFC01000001">
    <property type="protein sequence ID" value="EEE09515.1"/>
    <property type="molecule type" value="Genomic_DNA"/>
</dbReference>
<comment type="caution">
    <text evidence="1">The sequence shown here is derived from an EMBL/GenBank/DDBJ whole genome shotgun (WGS) entry which is preliminary data.</text>
</comment>
<dbReference type="Proteomes" id="UP000004535">
    <property type="component" value="Unassembled WGS sequence"/>
</dbReference>